<protein>
    <submittedName>
        <fullName evidence="1">NS7a protein</fullName>
    </submittedName>
</protein>
<sequence>MIFIFVLLFPLCSASQFWVSVNRVCTTTCVNSNIFCPDEGFVESDKFKICLPVIPFKFEDTGKWFSFSNKSDGAAIKLRVLSSCFRNRVLSGCVGLENKCRTGVVHQQHHGELTQRLCVNFLNPGSFVPGYRYFYTKDGFTGSKQFEAIEKPRYNDMAQLEPGQGKTAEDDYNYDEYWFLWETPKPGSGF</sequence>
<dbReference type="EMBL" id="PP273179">
    <property type="protein sequence ID" value="WWB00557.1"/>
    <property type="molecule type" value="Genomic_RNA"/>
</dbReference>
<evidence type="ECO:0000313" key="1">
    <source>
        <dbReference type="EMBL" id="WWB00557.1"/>
    </source>
</evidence>
<name>A0AB38ZDP1_9NIDO</name>
<accession>A0AB38ZDP1</accession>
<organism evidence="1">
    <name type="scientific">Eidolon bat coronavirus</name>
    <dbReference type="NCBI Taxonomy" id="2717680"/>
    <lineage>
        <taxon>Viruses</taxon>
        <taxon>Riboviria</taxon>
        <taxon>Orthornavirae</taxon>
        <taxon>Pisuviricota</taxon>
        <taxon>Pisoniviricetes</taxon>
        <taxon>Nidovirales</taxon>
        <taxon>Cornidovirineae</taxon>
        <taxon>Coronaviridae</taxon>
    </lineage>
</organism>
<reference evidence="1" key="1">
    <citation type="submission" date="2024-02" db="EMBL/GenBank/DDBJ databases">
        <title>Substantial viral diversity in bats and rodents from East Africa: insights into evolution, recombination, and co-circulation.</title>
        <authorList>
            <person name="Hu B."/>
        </authorList>
    </citation>
    <scope>NUCLEOTIDE SEQUENCE</scope>
    <source>
        <strain evidence="1">5A/Kenya/BAT594/2015</strain>
    </source>
</reference>
<proteinExistence type="predicted"/>